<dbReference type="InterPro" id="IPR037027">
    <property type="entry name" value="YqgF/RNaseH-like_dom_sf"/>
</dbReference>
<dbReference type="EC" id="3.1.-.-" evidence="5"/>
<evidence type="ECO:0000313" key="9">
    <source>
        <dbReference type="Proteomes" id="UP000265614"/>
    </source>
</evidence>
<dbReference type="SUPFAM" id="SSF53098">
    <property type="entry name" value="Ribonuclease H-like"/>
    <property type="match status" value="1"/>
</dbReference>
<dbReference type="Proteomes" id="UP000265614">
    <property type="component" value="Unassembled WGS sequence"/>
</dbReference>
<dbReference type="EMBL" id="QZEZ01000002">
    <property type="protein sequence ID" value="RJK96780.1"/>
    <property type="molecule type" value="Genomic_DNA"/>
</dbReference>
<dbReference type="InterPro" id="IPR012337">
    <property type="entry name" value="RNaseH-like_sf"/>
</dbReference>
<dbReference type="HAMAP" id="MF_00651">
    <property type="entry name" value="Nuclease_YqgF"/>
    <property type="match status" value="1"/>
</dbReference>
<comment type="similarity">
    <text evidence="5">Belongs to the YqgF HJR family.</text>
</comment>
<evidence type="ECO:0000259" key="7">
    <source>
        <dbReference type="SMART" id="SM00732"/>
    </source>
</evidence>
<dbReference type="OrthoDB" id="9790539at2"/>
<dbReference type="PANTHER" id="PTHR33317">
    <property type="entry name" value="POLYNUCLEOTIDYL TRANSFERASE, RIBONUCLEASE H-LIKE SUPERFAMILY PROTEIN"/>
    <property type="match status" value="1"/>
</dbReference>
<keyword evidence="4 5" id="KW-0378">Hydrolase</keyword>
<name>A0A3A3YYF6_9ACTN</name>
<feature type="domain" description="YqgF/RNase H-like" evidence="7">
    <location>
        <begin position="4"/>
        <end position="103"/>
    </location>
</feature>
<dbReference type="InterPro" id="IPR005227">
    <property type="entry name" value="YqgF"/>
</dbReference>
<dbReference type="CDD" id="cd16964">
    <property type="entry name" value="YqgF"/>
    <property type="match status" value="1"/>
</dbReference>
<dbReference type="InterPro" id="IPR006641">
    <property type="entry name" value="YqgF/RNaseH-like_dom"/>
</dbReference>
<keyword evidence="9" id="KW-1185">Reference proteome</keyword>
<dbReference type="AlphaFoldDB" id="A0A3A3YYF6"/>
<evidence type="ECO:0000256" key="3">
    <source>
        <dbReference type="ARBA" id="ARBA00022722"/>
    </source>
</evidence>
<protein>
    <recommendedName>
        <fullName evidence="5">Putative pre-16S rRNA nuclease</fullName>
        <ecNumber evidence="5">3.1.-.-</ecNumber>
    </recommendedName>
</protein>
<dbReference type="NCBIfam" id="TIGR00250">
    <property type="entry name" value="RNAse_H_YqgF"/>
    <property type="match status" value="1"/>
</dbReference>
<organism evidence="8 9">
    <name type="scientific">Vallicoccus soli</name>
    <dbReference type="NCBI Taxonomy" id="2339232"/>
    <lineage>
        <taxon>Bacteria</taxon>
        <taxon>Bacillati</taxon>
        <taxon>Actinomycetota</taxon>
        <taxon>Actinomycetes</taxon>
        <taxon>Motilibacterales</taxon>
        <taxon>Vallicoccaceae</taxon>
        <taxon>Vallicoccus</taxon>
    </lineage>
</organism>
<dbReference type="SMART" id="SM00732">
    <property type="entry name" value="YqgFc"/>
    <property type="match status" value="1"/>
</dbReference>
<dbReference type="GO" id="GO:0004518">
    <property type="term" value="F:nuclease activity"/>
    <property type="evidence" value="ECO:0007669"/>
    <property type="project" value="UniProtKB-KW"/>
</dbReference>
<feature type="compositionally biased region" description="Low complexity" evidence="6">
    <location>
        <begin position="157"/>
        <end position="181"/>
    </location>
</feature>
<dbReference type="PANTHER" id="PTHR33317:SF4">
    <property type="entry name" value="POLYNUCLEOTIDYL TRANSFERASE, RIBONUCLEASE H-LIKE SUPERFAMILY PROTEIN"/>
    <property type="match status" value="1"/>
</dbReference>
<evidence type="ECO:0000256" key="5">
    <source>
        <dbReference type="HAMAP-Rule" id="MF_00651"/>
    </source>
</evidence>
<keyword evidence="1 5" id="KW-0963">Cytoplasm</keyword>
<reference evidence="8 9" key="1">
    <citation type="submission" date="2018-09" db="EMBL/GenBank/DDBJ databases">
        <title>YIM 75000 draft genome.</title>
        <authorList>
            <person name="Tang S."/>
            <person name="Feng Y."/>
        </authorList>
    </citation>
    <scope>NUCLEOTIDE SEQUENCE [LARGE SCALE GENOMIC DNA]</scope>
    <source>
        <strain evidence="8 9">YIM 75000</strain>
    </source>
</reference>
<dbReference type="GO" id="GO:0016788">
    <property type="term" value="F:hydrolase activity, acting on ester bonds"/>
    <property type="evidence" value="ECO:0007669"/>
    <property type="project" value="UniProtKB-UniRule"/>
</dbReference>
<feature type="region of interest" description="Disordered" evidence="6">
    <location>
        <begin position="142"/>
        <end position="194"/>
    </location>
</feature>
<dbReference type="GO" id="GO:0000967">
    <property type="term" value="P:rRNA 5'-end processing"/>
    <property type="evidence" value="ECO:0007669"/>
    <property type="project" value="UniProtKB-UniRule"/>
</dbReference>
<sequence length="194" mass="19630">MRRGRRLGVDVGTVRVGVALSDPDGLVATPVETVPRGSGDVARLAALVAEHEALEVVVGLPRHLRGGEGASAADARGFAARLAARVAPVPVRLVDERLSTVSAERSLRASGVSGARGRRERRGVVDQAAAVVVLQLALDTERGSGRLPGSPVPVPVTVPDGVPDGERGAAQGDGAPGAGSPDRARTTGSGRLEG</sequence>
<evidence type="ECO:0000313" key="8">
    <source>
        <dbReference type="EMBL" id="RJK96780.1"/>
    </source>
</evidence>
<keyword evidence="2 5" id="KW-0690">Ribosome biogenesis</keyword>
<dbReference type="Pfam" id="PF03652">
    <property type="entry name" value="RuvX"/>
    <property type="match status" value="1"/>
</dbReference>
<gene>
    <name evidence="8" type="primary">ruvX</name>
    <name evidence="8" type="ORF">D5H78_05775</name>
</gene>
<dbReference type="Gene3D" id="3.30.420.140">
    <property type="entry name" value="YqgF/RNase H-like domain"/>
    <property type="match status" value="1"/>
</dbReference>
<evidence type="ECO:0000256" key="6">
    <source>
        <dbReference type="SAM" id="MobiDB-lite"/>
    </source>
</evidence>
<evidence type="ECO:0000256" key="4">
    <source>
        <dbReference type="ARBA" id="ARBA00022801"/>
    </source>
</evidence>
<comment type="caution">
    <text evidence="8">The sequence shown here is derived from an EMBL/GenBank/DDBJ whole genome shotgun (WGS) entry which is preliminary data.</text>
</comment>
<proteinExistence type="inferred from homology"/>
<evidence type="ECO:0000256" key="1">
    <source>
        <dbReference type="ARBA" id="ARBA00022490"/>
    </source>
</evidence>
<dbReference type="GO" id="GO:0005829">
    <property type="term" value="C:cytosol"/>
    <property type="evidence" value="ECO:0007669"/>
    <property type="project" value="TreeGrafter"/>
</dbReference>
<comment type="subcellular location">
    <subcellularLocation>
        <location evidence="5">Cytoplasm</location>
    </subcellularLocation>
</comment>
<comment type="function">
    <text evidence="5">Could be a nuclease involved in processing of the 5'-end of pre-16S rRNA.</text>
</comment>
<keyword evidence="3 5" id="KW-0540">Nuclease</keyword>
<evidence type="ECO:0000256" key="2">
    <source>
        <dbReference type="ARBA" id="ARBA00022517"/>
    </source>
</evidence>
<accession>A0A3A3YYF6</accession>